<keyword evidence="2" id="KW-1185">Reference proteome</keyword>
<dbReference type="Proteomes" id="UP001056120">
    <property type="component" value="Linkage Group LG11"/>
</dbReference>
<dbReference type="EMBL" id="CM042028">
    <property type="protein sequence ID" value="KAI3799866.1"/>
    <property type="molecule type" value="Genomic_DNA"/>
</dbReference>
<proteinExistence type="predicted"/>
<name>A0ACB9HWL5_9ASTR</name>
<sequence>MPNREGMAPLFLQLPPLVLLKVASYLKQSAEVLQQKTHESATNALGIMTDALSLICYSEKLLNMKGEALFVEPGVLPWRGFSLQDFAKQLFGNKYEYGK</sequence>
<reference evidence="1 2" key="2">
    <citation type="journal article" date="2022" name="Mol. Ecol. Resour.">
        <title>The genomes of chicory, endive, great burdock and yacon provide insights into Asteraceae paleo-polyploidization history and plant inulin production.</title>
        <authorList>
            <person name="Fan W."/>
            <person name="Wang S."/>
            <person name="Wang H."/>
            <person name="Wang A."/>
            <person name="Jiang F."/>
            <person name="Liu H."/>
            <person name="Zhao H."/>
            <person name="Xu D."/>
            <person name="Zhang Y."/>
        </authorList>
    </citation>
    <scope>NUCLEOTIDE SEQUENCE [LARGE SCALE GENOMIC DNA]</scope>
    <source>
        <strain evidence="2">cv. Yunnan</strain>
        <tissue evidence="1">Leaves</tissue>
    </source>
</reference>
<evidence type="ECO:0000313" key="1">
    <source>
        <dbReference type="EMBL" id="KAI3799866.1"/>
    </source>
</evidence>
<comment type="caution">
    <text evidence="1">The sequence shown here is derived from an EMBL/GenBank/DDBJ whole genome shotgun (WGS) entry which is preliminary data.</text>
</comment>
<organism evidence="1 2">
    <name type="scientific">Smallanthus sonchifolius</name>
    <dbReference type="NCBI Taxonomy" id="185202"/>
    <lineage>
        <taxon>Eukaryota</taxon>
        <taxon>Viridiplantae</taxon>
        <taxon>Streptophyta</taxon>
        <taxon>Embryophyta</taxon>
        <taxon>Tracheophyta</taxon>
        <taxon>Spermatophyta</taxon>
        <taxon>Magnoliopsida</taxon>
        <taxon>eudicotyledons</taxon>
        <taxon>Gunneridae</taxon>
        <taxon>Pentapetalae</taxon>
        <taxon>asterids</taxon>
        <taxon>campanulids</taxon>
        <taxon>Asterales</taxon>
        <taxon>Asteraceae</taxon>
        <taxon>Asteroideae</taxon>
        <taxon>Heliantheae alliance</taxon>
        <taxon>Millerieae</taxon>
        <taxon>Smallanthus</taxon>
    </lineage>
</organism>
<accession>A0ACB9HWL5</accession>
<reference evidence="2" key="1">
    <citation type="journal article" date="2022" name="Mol. Ecol. Resour.">
        <title>The genomes of chicory, endive, great burdock and yacon provide insights into Asteraceae palaeo-polyploidization history and plant inulin production.</title>
        <authorList>
            <person name="Fan W."/>
            <person name="Wang S."/>
            <person name="Wang H."/>
            <person name="Wang A."/>
            <person name="Jiang F."/>
            <person name="Liu H."/>
            <person name="Zhao H."/>
            <person name="Xu D."/>
            <person name="Zhang Y."/>
        </authorList>
    </citation>
    <scope>NUCLEOTIDE SEQUENCE [LARGE SCALE GENOMIC DNA]</scope>
    <source>
        <strain evidence="2">cv. Yunnan</strain>
    </source>
</reference>
<gene>
    <name evidence="1" type="ORF">L1987_35171</name>
</gene>
<protein>
    <submittedName>
        <fullName evidence="1">Uncharacterized protein</fullName>
    </submittedName>
</protein>
<evidence type="ECO:0000313" key="2">
    <source>
        <dbReference type="Proteomes" id="UP001056120"/>
    </source>
</evidence>